<keyword evidence="1" id="KW-0560">Oxidoreductase</keyword>
<evidence type="ECO:0008006" key="5">
    <source>
        <dbReference type="Google" id="ProtNLM"/>
    </source>
</evidence>
<comment type="caution">
    <text evidence="3">The sequence shown here is derived from an EMBL/GenBank/DDBJ whole genome shotgun (WGS) entry which is preliminary data.</text>
</comment>
<evidence type="ECO:0000313" key="4">
    <source>
        <dbReference type="Proteomes" id="UP001498398"/>
    </source>
</evidence>
<organism evidence="3 4">
    <name type="scientific">Marasmiellus scandens</name>
    <dbReference type="NCBI Taxonomy" id="2682957"/>
    <lineage>
        <taxon>Eukaryota</taxon>
        <taxon>Fungi</taxon>
        <taxon>Dikarya</taxon>
        <taxon>Basidiomycota</taxon>
        <taxon>Agaricomycotina</taxon>
        <taxon>Agaricomycetes</taxon>
        <taxon>Agaricomycetidae</taxon>
        <taxon>Agaricales</taxon>
        <taxon>Marasmiineae</taxon>
        <taxon>Omphalotaceae</taxon>
        <taxon>Marasmiellus</taxon>
    </lineage>
</organism>
<dbReference type="InterPro" id="IPR025337">
    <property type="entry name" value="Questin_oxidase-like"/>
</dbReference>
<evidence type="ECO:0000256" key="1">
    <source>
        <dbReference type="ARBA" id="ARBA00023002"/>
    </source>
</evidence>
<feature type="region of interest" description="Disordered" evidence="2">
    <location>
        <begin position="1"/>
        <end position="21"/>
    </location>
</feature>
<dbReference type="EMBL" id="JBANRG010000015">
    <property type="protein sequence ID" value="KAK7460559.1"/>
    <property type="molecule type" value="Genomic_DNA"/>
</dbReference>
<dbReference type="Pfam" id="PF14027">
    <property type="entry name" value="Questin_oxidase"/>
    <property type="match status" value="1"/>
</dbReference>
<keyword evidence="4" id="KW-1185">Reference proteome</keyword>
<name>A0ABR1JL02_9AGAR</name>
<protein>
    <recommendedName>
        <fullName evidence="5">Oxidoreductase AflY</fullName>
    </recommendedName>
</protein>
<accession>A0ABR1JL02</accession>
<sequence length="495" mass="54792">MELFPIPSQPPSLLSPSSLPGANPENAKALQDVLNDNHKNYHIFFNDRGFHNHVSHHVLAIWSLGGDQHVIRAAYERDQKIQRKAFESPEPITSANFNDHLGDENFFNAYVKFFHDLLVTQQKDIPSVLEEYVFSVNANFGTKNSAGEHPQMLSRFVDGIFHPMIHAGYGAEFGLPGMIIEGLAQAAVHGASSSPVIPASIFTSKPVPSVGSLASRLHSITFGTPSQKSDSDGTHAFTILARILKDPELKIRHKFVGEAGFFSYVMKNHADVLFKHAMAWDIDTSDPKQVDRKIAELQWMNTLIYALPGFKRGQGDKFHADFFNMHLVTSSLFLPSLSALLTPASQELLLRTFLVTSLVWWVGRGRPDLDIESFFAADTAQPDLKVIAPAKMSLLPASHPSATNPNPWLAILDQAILNPDDHVPKFQRAVAHYAKLYGSRVAGLPDFANTELPGADKLDGSLFVRAAGLTAQRLGRDFGGEEQLSYWDRDAFFED</sequence>
<evidence type="ECO:0000313" key="3">
    <source>
        <dbReference type="EMBL" id="KAK7460559.1"/>
    </source>
</evidence>
<dbReference type="Proteomes" id="UP001498398">
    <property type="component" value="Unassembled WGS sequence"/>
</dbReference>
<gene>
    <name evidence="3" type="ORF">VKT23_009280</name>
</gene>
<proteinExistence type="predicted"/>
<dbReference type="PANTHER" id="PTHR35870">
    <property type="entry name" value="PROTEIN, PUTATIVE (AFU_ORTHOLOGUE AFUA_5G03330)-RELATED"/>
    <property type="match status" value="1"/>
</dbReference>
<evidence type="ECO:0000256" key="2">
    <source>
        <dbReference type="SAM" id="MobiDB-lite"/>
    </source>
</evidence>
<dbReference type="PANTHER" id="PTHR35870:SF1">
    <property type="entry name" value="PROTEIN, PUTATIVE (AFU_ORTHOLOGUE AFUA_5G03330)-RELATED"/>
    <property type="match status" value="1"/>
</dbReference>
<feature type="compositionally biased region" description="Low complexity" evidence="2">
    <location>
        <begin position="11"/>
        <end position="20"/>
    </location>
</feature>
<reference evidence="3 4" key="1">
    <citation type="submission" date="2024-01" db="EMBL/GenBank/DDBJ databases">
        <title>A draft genome for the cacao thread blight pathogen Marasmiellus scandens.</title>
        <authorList>
            <person name="Baruah I.K."/>
            <person name="Leung J."/>
            <person name="Bukari Y."/>
            <person name="Amoako-Attah I."/>
            <person name="Meinhardt L.W."/>
            <person name="Bailey B.A."/>
            <person name="Cohen S.P."/>
        </authorList>
    </citation>
    <scope>NUCLEOTIDE SEQUENCE [LARGE SCALE GENOMIC DNA]</scope>
    <source>
        <strain evidence="3 4">GH-19</strain>
    </source>
</reference>